<feature type="compositionally biased region" description="Polar residues" evidence="1">
    <location>
        <begin position="72"/>
        <end position="82"/>
    </location>
</feature>
<dbReference type="Proteomes" id="UP000073492">
    <property type="component" value="Unassembled WGS sequence"/>
</dbReference>
<evidence type="ECO:0000256" key="1">
    <source>
        <dbReference type="SAM" id="MobiDB-lite"/>
    </source>
</evidence>
<evidence type="ECO:0000313" key="3">
    <source>
        <dbReference type="Proteomes" id="UP000073492"/>
    </source>
</evidence>
<proteinExistence type="predicted"/>
<organism evidence="2 3">
    <name type="scientific">Pseudocercospora musae</name>
    <dbReference type="NCBI Taxonomy" id="113226"/>
    <lineage>
        <taxon>Eukaryota</taxon>
        <taxon>Fungi</taxon>
        <taxon>Dikarya</taxon>
        <taxon>Ascomycota</taxon>
        <taxon>Pezizomycotina</taxon>
        <taxon>Dothideomycetes</taxon>
        <taxon>Dothideomycetidae</taxon>
        <taxon>Mycosphaerellales</taxon>
        <taxon>Mycosphaerellaceae</taxon>
        <taxon>Pseudocercospora</taxon>
    </lineage>
</organism>
<reference evidence="2 3" key="1">
    <citation type="submission" date="2015-07" db="EMBL/GenBank/DDBJ databases">
        <title>Comparative genomics of the Sigatoka disease complex on banana suggests a link between parallel evolutionary changes in Pseudocercospora fijiensis and Pseudocercospora eumusae and increased virulence on the banana host.</title>
        <authorList>
            <person name="Chang T.-C."/>
            <person name="Salvucci A."/>
            <person name="Crous P.W."/>
            <person name="Stergiopoulos I."/>
        </authorList>
    </citation>
    <scope>NUCLEOTIDE SEQUENCE [LARGE SCALE GENOMIC DNA]</scope>
    <source>
        <strain evidence="2 3">CBS 116634</strain>
    </source>
</reference>
<sequence length="166" mass="18057">MADLVSQAPVQRPLRPITTLLSARVYTALQGRRTASHHGSHSKDKRQLSPSVRFASSHCRQAHQTRPALGRQEQTSSDIRRSMTSRSCSVQCAVFCHVIDGLANKPRTRSRSPSSAQPSQIGFPLSVGLAHTFCSVPWNGLNSKAAADSGGMRNLKHSAERTTSQN</sequence>
<accession>A0A139I443</accession>
<gene>
    <name evidence="2" type="ORF">AC579_4437</name>
</gene>
<protein>
    <submittedName>
        <fullName evidence="2">Uncharacterized protein</fullName>
    </submittedName>
</protein>
<comment type="caution">
    <text evidence="2">The sequence shown here is derived from an EMBL/GenBank/DDBJ whole genome shotgun (WGS) entry which is preliminary data.</text>
</comment>
<dbReference type="AlphaFoldDB" id="A0A139I443"/>
<name>A0A139I443_9PEZI</name>
<dbReference type="EMBL" id="LFZO01000338">
    <property type="protein sequence ID" value="KXT09474.1"/>
    <property type="molecule type" value="Genomic_DNA"/>
</dbReference>
<feature type="region of interest" description="Disordered" evidence="1">
    <location>
        <begin position="32"/>
        <end position="82"/>
    </location>
</feature>
<evidence type="ECO:0000313" key="2">
    <source>
        <dbReference type="EMBL" id="KXT09474.1"/>
    </source>
</evidence>
<keyword evidence="3" id="KW-1185">Reference proteome</keyword>